<name>A0A382NVE9_9ZZZZ</name>
<dbReference type="AlphaFoldDB" id="A0A382NVE9"/>
<dbReference type="EMBL" id="UINC01102763">
    <property type="protein sequence ID" value="SVC64630.1"/>
    <property type="molecule type" value="Genomic_DNA"/>
</dbReference>
<sequence length="49" mass="5682">MKGEYIIQTTIYNSGQLIESTTVSYPIKFENKHKLVEVIHRMIKGKKGE</sequence>
<evidence type="ECO:0000313" key="1">
    <source>
        <dbReference type="EMBL" id="SVC64630.1"/>
    </source>
</evidence>
<organism evidence="1">
    <name type="scientific">marine metagenome</name>
    <dbReference type="NCBI Taxonomy" id="408172"/>
    <lineage>
        <taxon>unclassified sequences</taxon>
        <taxon>metagenomes</taxon>
        <taxon>ecological metagenomes</taxon>
    </lineage>
</organism>
<proteinExistence type="predicted"/>
<accession>A0A382NVE9</accession>
<reference evidence="1" key="1">
    <citation type="submission" date="2018-05" db="EMBL/GenBank/DDBJ databases">
        <authorList>
            <person name="Lanie J.A."/>
            <person name="Ng W.-L."/>
            <person name="Kazmierczak K.M."/>
            <person name="Andrzejewski T.M."/>
            <person name="Davidsen T.M."/>
            <person name="Wayne K.J."/>
            <person name="Tettelin H."/>
            <person name="Glass J.I."/>
            <person name="Rusch D."/>
            <person name="Podicherti R."/>
            <person name="Tsui H.-C.T."/>
            <person name="Winkler M.E."/>
        </authorList>
    </citation>
    <scope>NUCLEOTIDE SEQUENCE</scope>
</reference>
<protein>
    <submittedName>
        <fullName evidence="1">Uncharacterized protein</fullName>
    </submittedName>
</protein>
<gene>
    <name evidence="1" type="ORF">METZ01_LOCUS317484</name>
</gene>